<dbReference type="AlphaFoldDB" id="A0A377FSC3"/>
<dbReference type="NCBIfam" id="NF045760">
    <property type="entry name" value="YtpR"/>
    <property type="match status" value="1"/>
</dbReference>
<evidence type="ECO:0000256" key="2">
    <source>
        <dbReference type="ARBA" id="ARBA00022884"/>
    </source>
</evidence>
<evidence type="ECO:0000256" key="3">
    <source>
        <dbReference type="PROSITE-ProRule" id="PRU00209"/>
    </source>
</evidence>
<dbReference type="EMBL" id="UGGP01000001">
    <property type="protein sequence ID" value="STO07702.1"/>
    <property type="molecule type" value="Genomic_DNA"/>
</dbReference>
<evidence type="ECO:0000259" key="4">
    <source>
        <dbReference type="PROSITE" id="PS50886"/>
    </source>
</evidence>
<dbReference type="Gene3D" id="3.30.1940.10">
    <property type="entry name" value="YtpR-like"/>
    <property type="match status" value="1"/>
</dbReference>
<reference evidence="5 6" key="1">
    <citation type="submission" date="2018-06" db="EMBL/GenBank/DDBJ databases">
        <authorList>
            <consortium name="Pathogen Informatics"/>
            <person name="Doyle S."/>
        </authorList>
    </citation>
    <scope>NUCLEOTIDE SEQUENCE [LARGE SCALE GENOMIC DNA]</scope>
    <source>
        <strain evidence="5 6">NCTC13163</strain>
    </source>
</reference>
<dbReference type="CDD" id="cd02796">
    <property type="entry name" value="tRNA_bind_bactPheRS"/>
    <property type="match status" value="1"/>
</dbReference>
<dbReference type="OrthoDB" id="9805455at2"/>
<dbReference type="InterPro" id="IPR037154">
    <property type="entry name" value="YtpR-like_sf"/>
</dbReference>
<sequence>MQINAFYNREGIGDVLMVLLREGDRHHQIVERKDDVAIVKATDGKVNGYNVFNASNYFNVSDWHGPVELTAELIETLGVILRKQNIEADLSGVDFTPKFVVGYVESAEKHPDADKLSICQVETDQGTVQIVCGAPNVAAGQKVVVAKPGAVMPSGLIIRPSKLRGESSQGMICSARELNLPDAPQEKGILVLDDEYEVGKAFEIGR</sequence>
<dbReference type="Pfam" id="PF01588">
    <property type="entry name" value="tRNA_bind"/>
    <property type="match status" value="1"/>
</dbReference>
<organism evidence="5 6">
    <name type="scientific">Exiguobacterium aurantiacum</name>
    <dbReference type="NCBI Taxonomy" id="33987"/>
    <lineage>
        <taxon>Bacteria</taxon>
        <taxon>Bacillati</taxon>
        <taxon>Bacillota</taxon>
        <taxon>Bacilli</taxon>
        <taxon>Bacillales</taxon>
        <taxon>Bacillales Family XII. Incertae Sedis</taxon>
        <taxon>Exiguobacterium</taxon>
    </lineage>
</organism>
<dbReference type="InterPro" id="IPR012340">
    <property type="entry name" value="NA-bd_OB-fold"/>
</dbReference>
<dbReference type="Pfam" id="PF14794">
    <property type="entry name" value="DUF4479"/>
    <property type="match status" value="1"/>
</dbReference>
<keyword evidence="2 3" id="KW-0694">RNA-binding</keyword>
<name>A0A377FSC3_9BACL</name>
<dbReference type="GO" id="GO:0004826">
    <property type="term" value="F:phenylalanine-tRNA ligase activity"/>
    <property type="evidence" value="ECO:0007669"/>
    <property type="project" value="UniProtKB-EC"/>
</dbReference>
<gene>
    <name evidence="5" type="primary">pheT_1</name>
    <name evidence="5" type="ORF">NCTC13163_01056</name>
</gene>
<keyword evidence="1 3" id="KW-0820">tRNA-binding</keyword>
<evidence type="ECO:0000256" key="1">
    <source>
        <dbReference type="ARBA" id="ARBA00022555"/>
    </source>
</evidence>
<protein>
    <submittedName>
        <fullName evidence="5">Phenylalanine--tRNA ligase beta subunit</fullName>
        <ecNumber evidence="5">6.1.1.20</ecNumber>
    </submittedName>
</protein>
<dbReference type="InterPro" id="IPR027855">
    <property type="entry name" value="DUF4479"/>
</dbReference>
<feature type="domain" description="TRNA-binding" evidence="4">
    <location>
        <begin position="93"/>
        <end position="203"/>
    </location>
</feature>
<dbReference type="Gene3D" id="2.40.50.140">
    <property type="entry name" value="Nucleic acid-binding proteins"/>
    <property type="match status" value="1"/>
</dbReference>
<dbReference type="GO" id="GO:0000049">
    <property type="term" value="F:tRNA binding"/>
    <property type="evidence" value="ECO:0007669"/>
    <property type="project" value="UniProtKB-UniRule"/>
</dbReference>
<proteinExistence type="predicted"/>
<accession>A0A377FSC3</accession>
<keyword evidence="5" id="KW-0436">Ligase</keyword>
<evidence type="ECO:0000313" key="5">
    <source>
        <dbReference type="EMBL" id="STO07702.1"/>
    </source>
</evidence>
<dbReference type="EC" id="6.1.1.20" evidence="5"/>
<dbReference type="RefSeq" id="WP_024371340.1">
    <property type="nucleotide sequence ID" value="NZ_UGGP01000001.1"/>
</dbReference>
<dbReference type="STRING" id="1397694.GCA_000702585_01565"/>
<dbReference type="InterPro" id="IPR033714">
    <property type="entry name" value="tRNA_bind_bactPheRS"/>
</dbReference>
<dbReference type="FunFam" id="2.40.50.140:FF:000045">
    <property type="entry name" value="Phenylalanine--tRNA ligase beta subunit"/>
    <property type="match status" value="1"/>
</dbReference>
<dbReference type="SUPFAM" id="SSF50249">
    <property type="entry name" value="Nucleic acid-binding proteins"/>
    <property type="match status" value="1"/>
</dbReference>
<dbReference type="InterPro" id="IPR002547">
    <property type="entry name" value="tRNA-bd_dom"/>
</dbReference>
<evidence type="ECO:0000313" key="6">
    <source>
        <dbReference type="Proteomes" id="UP000254060"/>
    </source>
</evidence>
<dbReference type="PROSITE" id="PS50886">
    <property type="entry name" value="TRBD"/>
    <property type="match status" value="1"/>
</dbReference>
<dbReference type="Proteomes" id="UP000254060">
    <property type="component" value="Unassembled WGS sequence"/>
</dbReference>